<reference evidence="2 3" key="1">
    <citation type="submission" date="2019-03" db="EMBL/GenBank/DDBJ databases">
        <authorList>
            <person name="Liu G."/>
        </authorList>
    </citation>
    <scope>NUCLEOTIDE SEQUENCE [LARGE SCALE GENOMIC DNA]</scope>
    <source>
        <strain evidence="2 3">DSM 19099</strain>
    </source>
</reference>
<name>A0A4Y7WSX6_9BACI</name>
<comment type="caution">
    <text evidence="2">The sequence shown here is derived from an EMBL/GenBank/DDBJ whole genome shotgun (WGS) entry which is preliminary data.</text>
</comment>
<proteinExistence type="predicted"/>
<protein>
    <submittedName>
        <fullName evidence="2">Glycosyltransferase</fullName>
    </submittedName>
</protein>
<keyword evidence="2" id="KW-0808">Transferase</keyword>
<dbReference type="Pfam" id="PF00534">
    <property type="entry name" value="Glycos_transf_1"/>
    <property type="match status" value="1"/>
</dbReference>
<dbReference type="InterPro" id="IPR001296">
    <property type="entry name" value="Glyco_trans_1"/>
</dbReference>
<dbReference type="Gene3D" id="3.40.50.2000">
    <property type="entry name" value="Glycogen Phosphorylase B"/>
    <property type="match status" value="3"/>
</dbReference>
<evidence type="ECO:0000313" key="3">
    <source>
        <dbReference type="Proteomes" id="UP000298210"/>
    </source>
</evidence>
<dbReference type="PANTHER" id="PTHR12526:SF630">
    <property type="entry name" value="GLYCOSYLTRANSFERASE"/>
    <property type="match status" value="1"/>
</dbReference>
<dbReference type="GO" id="GO:0016757">
    <property type="term" value="F:glycosyltransferase activity"/>
    <property type="evidence" value="ECO:0007669"/>
    <property type="project" value="InterPro"/>
</dbReference>
<dbReference type="Proteomes" id="UP000298210">
    <property type="component" value="Unassembled WGS sequence"/>
</dbReference>
<organism evidence="2 3">
    <name type="scientific">Shouchella lehensis</name>
    <dbReference type="NCBI Taxonomy" id="300825"/>
    <lineage>
        <taxon>Bacteria</taxon>
        <taxon>Bacillati</taxon>
        <taxon>Bacillota</taxon>
        <taxon>Bacilli</taxon>
        <taxon>Bacillales</taxon>
        <taxon>Bacillaceae</taxon>
        <taxon>Shouchella</taxon>
    </lineage>
</organism>
<dbReference type="SUPFAM" id="SSF53756">
    <property type="entry name" value="UDP-Glycosyltransferase/glycogen phosphorylase"/>
    <property type="match status" value="1"/>
</dbReference>
<sequence>MMNISMLINDLDLNRGGITRVFLDRASYFADAGYNTSILSLTYKHRKEVIYEELLKQGRLSSAVKRVNLFDYFREIYTRNDDYTEEQTHISDESCEFAHLEEYDAYQHTRHFNHEGHYTTFKKWDGNGYLKNTTHFDLERRKTKTEEFDEQGILKRSRFYQVASGKVIYETYHTKDGHVYMAMDYNLDSYKLEKIFFFSITNQEVTFLNKDPLRSLQLLFFDMIAKDIGTKSIIINDSIELTNLFVKLNDEQYYKIATTHNNHFEKPYKVGSPIKKHFHNLFMNYNHLSAIVMLTETQKNHVQKEYPTVPNIYYVPNALSRVPEFNGRKKTKVIAVITRLDYQKNLQDLIYAFSNVLKKHSDATLFIYGKGSEEEKLKKLVHQLKLERNIEFCGYTNKASDILGESLFTVMTSEFEGSPMVLREAMVVGTTVISYDYLYGPSDIIKDSITGYIVEDKSVNELKKKMMYLLDNPELAKSMGEKAKQSVIANYSEDKVREQWLDLFRKVTS</sequence>
<feature type="domain" description="Glycosyl transferase family 1" evidence="1">
    <location>
        <begin position="328"/>
        <end position="485"/>
    </location>
</feature>
<dbReference type="EMBL" id="SNUX01000001">
    <property type="protein sequence ID" value="TES51384.1"/>
    <property type="molecule type" value="Genomic_DNA"/>
</dbReference>
<evidence type="ECO:0000259" key="1">
    <source>
        <dbReference type="Pfam" id="PF00534"/>
    </source>
</evidence>
<gene>
    <name evidence="2" type="ORF">E2L03_05550</name>
</gene>
<dbReference type="PANTHER" id="PTHR12526">
    <property type="entry name" value="GLYCOSYLTRANSFERASE"/>
    <property type="match status" value="1"/>
</dbReference>
<evidence type="ECO:0000313" key="2">
    <source>
        <dbReference type="EMBL" id="TES51384.1"/>
    </source>
</evidence>
<accession>A0A4Y7WSX6</accession>
<dbReference type="AlphaFoldDB" id="A0A4Y7WSX6"/>